<evidence type="ECO:0000313" key="3">
    <source>
        <dbReference type="EMBL" id="ADD69698.1"/>
    </source>
</evidence>
<dbReference type="Proteomes" id="UP000002012">
    <property type="component" value="Chromosome"/>
</dbReference>
<gene>
    <name evidence="3" type="ordered locus">Dacet_2948</name>
</gene>
<dbReference type="RefSeq" id="WP_013012183.1">
    <property type="nucleotide sequence ID" value="NC_013943.1"/>
</dbReference>
<evidence type="ECO:0000256" key="1">
    <source>
        <dbReference type="SAM" id="Phobius"/>
    </source>
</evidence>
<feature type="transmembrane region" description="Helical" evidence="1">
    <location>
        <begin position="6"/>
        <end position="28"/>
    </location>
</feature>
<dbReference type="STRING" id="522772.Dacet_2948"/>
<proteinExistence type="predicted"/>
<keyword evidence="4" id="KW-1185">Reference proteome</keyword>
<dbReference type="PaxDb" id="522772-Dacet_2948"/>
<organism evidence="3 4">
    <name type="scientific">Denitrovibrio acetiphilus (strain DSM 12809 / NBRC 114555 / N2460)</name>
    <dbReference type="NCBI Taxonomy" id="522772"/>
    <lineage>
        <taxon>Bacteria</taxon>
        <taxon>Pseudomonadati</taxon>
        <taxon>Deferribacterota</taxon>
        <taxon>Deferribacteres</taxon>
        <taxon>Deferribacterales</taxon>
        <taxon>Geovibrionaceae</taxon>
        <taxon>Denitrovibrio</taxon>
    </lineage>
</organism>
<protein>
    <recommendedName>
        <fullName evidence="2">SHOCT domain-containing protein</fullName>
    </recommendedName>
</protein>
<dbReference type="KEGG" id="dap:Dacet_2948"/>
<reference evidence="3 4" key="1">
    <citation type="journal article" date="2010" name="Stand. Genomic Sci.">
        <title>Complete genome sequence of Denitrovibrio acetiphilus type strain (N2460).</title>
        <authorList>
            <person name="Kiss H."/>
            <person name="Lang E."/>
            <person name="Lapidus A."/>
            <person name="Copeland A."/>
            <person name="Nolan M."/>
            <person name="Glavina Del Rio T."/>
            <person name="Chen F."/>
            <person name="Lucas S."/>
            <person name="Tice H."/>
            <person name="Cheng J.F."/>
            <person name="Han C."/>
            <person name="Goodwin L."/>
            <person name="Pitluck S."/>
            <person name="Liolios K."/>
            <person name="Pati A."/>
            <person name="Ivanova N."/>
            <person name="Mavromatis K."/>
            <person name="Chen A."/>
            <person name="Palaniappan K."/>
            <person name="Land M."/>
            <person name="Hauser L."/>
            <person name="Chang Y.J."/>
            <person name="Jeffries C.D."/>
            <person name="Detter J.C."/>
            <person name="Brettin T."/>
            <person name="Spring S."/>
            <person name="Rohde M."/>
            <person name="Goker M."/>
            <person name="Woyke T."/>
            <person name="Bristow J."/>
            <person name="Eisen J.A."/>
            <person name="Markowitz V."/>
            <person name="Hugenholtz P."/>
            <person name="Kyrpides N.C."/>
            <person name="Klenk H.P."/>
        </authorList>
    </citation>
    <scope>NUCLEOTIDE SEQUENCE [LARGE SCALE GENOMIC DNA]</scope>
    <source>
        <strain evidence="4">DSM 12809 / NBRC 114555 / N2460</strain>
    </source>
</reference>
<accession>D4H6M4</accession>
<dbReference type="Pfam" id="PF09851">
    <property type="entry name" value="SHOCT"/>
    <property type="match status" value="1"/>
</dbReference>
<dbReference type="HOGENOM" id="CLU_159099_0_1_0"/>
<evidence type="ECO:0000313" key="4">
    <source>
        <dbReference type="Proteomes" id="UP000002012"/>
    </source>
</evidence>
<keyword evidence="1" id="KW-0812">Transmembrane</keyword>
<dbReference type="InterPro" id="IPR018649">
    <property type="entry name" value="SHOCT"/>
</dbReference>
<dbReference type="AlphaFoldDB" id="D4H6M4"/>
<evidence type="ECO:0000259" key="2">
    <source>
        <dbReference type="Pfam" id="PF09851"/>
    </source>
</evidence>
<dbReference type="EMBL" id="CP001968">
    <property type="protein sequence ID" value="ADD69698.1"/>
    <property type="molecule type" value="Genomic_DNA"/>
</dbReference>
<sequence precursor="true">MHGLHYPAGGLTGLMILIVLIIVAYRIIKGNPSEKPDKTAREILDERYARGEIDAQQYKEQKKNISE</sequence>
<dbReference type="InParanoid" id="D4H6M4"/>
<feature type="domain" description="SHOCT" evidence="2">
    <location>
        <begin position="40"/>
        <end position="63"/>
    </location>
</feature>
<keyword evidence="1" id="KW-1133">Transmembrane helix</keyword>
<name>D4H6M4_DENA2</name>
<dbReference type="eggNOG" id="COG3462">
    <property type="taxonomic scope" value="Bacteria"/>
</dbReference>
<dbReference type="OrthoDB" id="9815451at2"/>
<keyword evidence="1" id="KW-0472">Membrane</keyword>